<evidence type="ECO:0000313" key="2">
    <source>
        <dbReference type="EMBL" id="NWZ28796.1"/>
    </source>
</evidence>
<dbReference type="EMBL" id="VZSO01000574">
    <property type="protein sequence ID" value="NWZ28796.1"/>
    <property type="molecule type" value="Genomic_DNA"/>
</dbReference>
<organism evidence="2 3">
    <name type="scientific">Asarcornis scutulata</name>
    <dbReference type="NCBI Taxonomy" id="75869"/>
    <lineage>
        <taxon>Eukaryota</taxon>
        <taxon>Metazoa</taxon>
        <taxon>Chordata</taxon>
        <taxon>Craniata</taxon>
        <taxon>Vertebrata</taxon>
        <taxon>Euteleostomi</taxon>
        <taxon>Archelosauria</taxon>
        <taxon>Archosauria</taxon>
        <taxon>Dinosauria</taxon>
        <taxon>Saurischia</taxon>
        <taxon>Theropoda</taxon>
        <taxon>Coelurosauria</taxon>
        <taxon>Aves</taxon>
        <taxon>Neognathae</taxon>
        <taxon>Galloanserae</taxon>
        <taxon>Anseriformes</taxon>
        <taxon>Anatidae</taxon>
        <taxon>Anatinae</taxon>
        <taxon>Asarcornis</taxon>
    </lineage>
</organism>
<feature type="region of interest" description="Disordered" evidence="1">
    <location>
        <begin position="269"/>
        <end position="291"/>
    </location>
</feature>
<feature type="non-terminal residue" evidence="2">
    <location>
        <position position="1"/>
    </location>
</feature>
<sequence>SPSSSRGDTSEHPQQTPPPAPAPPAPPAPAPPLPPPLELGTGSPRVPGHSTVAAGPRAEVCPWEALGAPPGALALQKAMAAGGGSPKKVLGKGGSQPGPCSAREGRGTEGLPMRSRSTEVAWAGGGLRTEICPWEGSGDEAGPPRGGPGSVGPGAELGEKPPELPAAAPGTAGRAGGRTAEVCPWESAEGGPAPRAEICPWEGPQATDQGSSRRVSVCPWEGTEEPGEGLTAESPALPKSSSTQAGNVGSKKADVCPWEAEEEPLAKAEICPWEVSPAPPGKGRGSQDPRG</sequence>
<proteinExistence type="predicted"/>
<feature type="compositionally biased region" description="Pro residues" evidence="1">
    <location>
        <begin position="15"/>
        <end position="37"/>
    </location>
</feature>
<gene>
    <name evidence="2" type="primary">Gpr179_0</name>
    <name evidence="2" type="ORF">ASASCU_R16219</name>
</gene>
<name>A0A7K7LDP3_9AVES</name>
<feature type="non-terminal residue" evidence="2">
    <location>
        <position position="291"/>
    </location>
</feature>
<dbReference type="AlphaFoldDB" id="A0A7K7LDP3"/>
<evidence type="ECO:0000256" key="1">
    <source>
        <dbReference type="SAM" id="MobiDB-lite"/>
    </source>
</evidence>
<feature type="region of interest" description="Disordered" evidence="1">
    <location>
        <begin position="1"/>
        <end position="53"/>
    </location>
</feature>
<feature type="region of interest" description="Disordered" evidence="1">
    <location>
        <begin position="78"/>
        <end position="255"/>
    </location>
</feature>
<protein>
    <submittedName>
        <fullName evidence="2">GP179 protein</fullName>
    </submittedName>
</protein>
<accession>A0A7K7LDP3</accession>
<reference evidence="2 3" key="1">
    <citation type="submission" date="2019-09" db="EMBL/GenBank/DDBJ databases">
        <title>Bird 10,000 Genomes (B10K) Project - Family phase.</title>
        <authorList>
            <person name="Zhang G."/>
        </authorList>
    </citation>
    <scope>NUCLEOTIDE SEQUENCE [LARGE SCALE GENOMIC DNA]</scope>
    <source>
        <strain evidence="2">OUT-0051</strain>
        <tissue evidence="2">Kidney</tissue>
    </source>
</reference>
<comment type="caution">
    <text evidence="2">The sequence shown here is derived from an EMBL/GenBank/DDBJ whole genome shotgun (WGS) entry which is preliminary data.</text>
</comment>
<feature type="compositionally biased region" description="Low complexity" evidence="1">
    <location>
        <begin position="165"/>
        <end position="180"/>
    </location>
</feature>
<dbReference type="Proteomes" id="UP000525565">
    <property type="component" value="Unassembled WGS sequence"/>
</dbReference>
<evidence type="ECO:0000313" key="3">
    <source>
        <dbReference type="Proteomes" id="UP000525565"/>
    </source>
</evidence>
<keyword evidence="3" id="KW-1185">Reference proteome</keyword>
<feature type="compositionally biased region" description="Gly residues" evidence="1">
    <location>
        <begin position="81"/>
        <end position="96"/>
    </location>
</feature>